<comment type="similarity">
    <text evidence="1">Belongs to the histone deacetylase family.</text>
</comment>
<dbReference type="PRINTS" id="PR01270">
    <property type="entry name" value="HDASUPER"/>
</dbReference>
<dbReference type="EMBL" id="APVH01000042">
    <property type="protein sequence ID" value="EPX78113.1"/>
    <property type="molecule type" value="Genomic_DNA"/>
</dbReference>
<dbReference type="STRING" id="1123237.Salmuc_03467"/>
<protein>
    <submittedName>
        <fullName evidence="3">Acetylspermidine deacetylase, Deacetylase</fullName>
        <ecNumber evidence="3">3.5.1.48</ecNumber>
    </submittedName>
</protein>
<dbReference type="InterPro" id="IPR000286">
    <property type="entry name" value="HDACs"/>
</dbReference>
<dbReference type="PANTHER" id="PTHR10625">
    <property type="entry name" value="HISTONE DEACETYLASE HDAC1-RELATED"/>
    <property type="match status" value="1"/>
</dbReference>
<dbReference type="Gene3D" id="3.40.800.20">
    <property type="entry name" value="Histone deacetylase domain"/>
    <property type="match status" value="1"/>
</dbReference>
<comment type="caution">
    <text evidence="3">The sequence shown here is derived from an EMBL/GenBank/DDBJ whole genome shotgun (WGS) entry which is preliminary data.</text>
</comment>
<accession>S9QEY9</accession>
<dbReference type="SUPFAM" id="SSF52768">
    <property type="entry name" value="Arginase/deacetylase"/>
    <property type="match status" value="1"/>
</dbReference>
<dbReference type="CDD" id="cd11599">
    <property type="entry name" value="HDAC_classII_2"/>
    <property type="match status" value="1"/>
</dbReference>
<dbReference type="Pfam" id="PF00850">
    <property type="entry name" value="Hist_deacetyl"/>
    <property type="match status" value="1"/>
</dbReference>
<proteinExistence type="inferred from homology"/>
<sequence length="409" mass="44915">MTFHVYYSANASRHPARPFHPERPHRTHAALAGLADIDLPGLSFVQATHASVDAARTLHDTDYIDRLLEPIGQRPGEKKTYRVLDGGDTHQAPDSLDAALEGLGSLQDAVDRTMSGEITGALVATRPAGHHATRNQAMGFCFISQAALAAEHARSKHGARVAVLDFDVHHGNGTEDLLWDQRDVFFASTHSATLWPLTGSGESKGAHGQILNVPLQPLTGGREMRSAWTRIFSRLRKFSPDIIIVSAGFDAHMADPISNLCWKAEDFDWLARQLGEVGRDVCGGRIVSFLEGGYSLPVLYDEVPAYIAGLMGADYQRISNAGSRFGRIDGTPYVPGTFTALTHPILKFQYRKAFQRQWIQDQDNGALLYTPPDFVKLNSREPLEEIAAAASERGVLDIRDIVRLERLCG</sequence>
<name>S9QEY9_9RHOB</name>
<dbReference type="InterPro" id="IPR023801">
    <property type="entry name" value="His_deacetylse_dom"/>
</dbReference>
<evidence type="ECO:0000256" key="1">
    <source>
        <dbReference type="ARBA" id="ARBA00005947"/>
    </source>
</evidence>
<evidence type="ECO:0000259" key="2">
    <source>
        <dbReference type="Pfam" id="PF00850"/>
    </source>
</evidence>
<dbReference type="AlphaFoldDB" id="S9QEY9"/>
<dbReference type="EC" id="3.5.1.48" evidence="3"/>
<dbReference type="GO" id="GO:0047611">
    <property type="term" value="F:acetylspermidine deacetylase activity"/>
    <property type="evidence" value="ECO:0007669"/>
    <property type="project" value="UniProtKB-EC"/>
</dbReference>
<dbReference type="GO" id="GO:0004407">
    <property type="term" value="F:histone deacetylase activity"/>
    <property type="evidence" value="ECO:0007669"/>
    <property type="project" value="TreeGrafter"/>
</dbReference>
<reference evidence="4" key="1">
    <citation type="journal article" date="2014" name="Stand. Genomic Sci.">
        <title>Genome sequence of the exopolysaccharide-producing Salipiger mucosus type strain (DSM 16094(T)), a moderately halophilic member of the Roseobacter clade.</title>
        <authorList>
            <person name="Riedel T."/>
            <person name="Spring S."/>
            <person name="Fiebig A."/>
            <person name="Petersen J."/>
            <person name="Kyrpides N.C."/>
            <person name="Goker M."/>
            <person name="Klenk H.P."/>
        </authorList>
    </citation>
    <scope>NUCLEOTIDE SEQUENCE [LARGE SCALE GENOMIC DNA]</scope>
    <source>
        <strain evidence="4">DSM 16094</strain>
    </source>
</reference>
<keyword evidence="4" id="KW-1185">Reference proteome</keyword>
<organism evidence="3 4">
    <name type="scientific">Salipiger mucosus DSM 16094</name>
    <dbReference type="NCBI Taxonomy" id="1123237"/>
    <lineage>
        <taxon>Bacteria</taxon>
        <taxon>Pseudomonadati</taxon>
        <taxon>Pseudomonadota</taxon>
        <taxon>Alphaproteobacteria</taxon>
        <taxon>Rhodobacterales</taxon>
        <taxon>Roseobacteraceae</taxon>
        <taxon>Salipiger</taxon>
    </lineage>
</organism>
<gene>
    <name evidence="3" type="ORF">Salmuc_03467</name>
</gene>
<dbReference type="OrthoDB" id="9808367at2"/>
<dbReference type="InterPro" id="IPR037138">
    <property type="entry name" value="His_deacetylse_dom_sf"/>
</dbReference>
<dbReference type="PANTHER" id="PTHR10625:SF10">
    <property type="entry name" value="HISTONE DEACETYLASE HDAC1"/>
    <property type="match status" value="1"/>
</dbReference>
<dbReference type="InterPro" id="IPR023696">
    <property type="entry name" value="Ureohydrolase_dom_sf"/>
</dbReference>
<dbReference type="HOGENOM" id="CLU_007727_8_1_5"/>
<dbReference type="RefSeq" id="WP_020042874.1">
    <property type="nucleotide sequence ID" value="NZ_KE557281.1"/>
</dbReference>
<dbReference type="Proteomes" id="UP000015347">
    <property type="component" value="Unassembled WGS sequence"/>
</dbReference>
<evidence type="ECO:0000313" key="3">
    <source>
        <dbReference type="EMBL" id="EPX78113.1"/>
    </source>
</evidence>
<dbReference type="GO" id="GO:0040029">
    <property type="term" value="P:epigenetic regulation of gene expression"/>
    <property type="evidence" value="ECO:0007669"/>
    <property type="project" value="TreeGrafter"/>
</dbReference>
<keyword evidence="3" id="KW-0378">Hydrolase</keyword>
<feature type="domain" description="Histone deacetylase" evidence="2">
    <location>
        <begin position="20"/>
        <end position="308"/>
    </location>
</feature>
<dbReference type="eggNOG" id="COG0123">
    <property type="taxonomic scope" value="Bacteria"/>
</dbReference>
<evidence type="ECO:0000313" key="4">
    <source>
        <dbReference type="Proteomes" id="UP000015347"/>
    </source>
</evidence>